<reference evidence="2 3" key="1">
    <citation type="journal article" date="2014" name="PLoS Genet.">
        <title>Analysis of the Phlebiopsis gigantea genome, transcriptome and secretome provides insight into its pioneer colonization strategies of wood.</title>
        <authorList>
            <person name="Hori C."/>
            <person name="Ishida T."/>
            <person name="Igarashi K."/>
            <person name="Samejima M."/>
            <person name="Suzuki H."/>
            <person name="Master E."/>
            <person name="Ferreira P."/>
            <person name="Ruiz-Duenas F.J."/>
            <person name="Held B."/>
            <person name="Canessa P."/>
            <person name="Larrondo L.F."/>
            <person name="Schmoll M."/>
            <person name="Druzhinina I.S."/>
            <person name="Kubicek C.P."/>
            <person name="Gaskell J.A."/>
            <person name="Kersten P."/>
            <person name="St John F."/>
            <person name="Glasner J."/>
            <person name="Sabat G."/>
            <person name="Splinter BonDurant S."/>
            <person name="Syed K."/>
            <person name="Yadav J."/>
            <person name="Mgbeahuruike A.C."/>
            <person name="Kovalchuk A."/>
            <person name="Asiegbu F.O."/>
            <person name="Lackner G."/>
            <person name="Hoffmeister D."/>
            <person name="Rencoret J."/>
            <person name="Gutierrez A."/>
            <person name="Sun H."/>
            <person name="Lindquist E."/>
            <person name="Barry K."/>
            <person name="Riley R."/>
            <person name="Grigoriev I.V."/>
            <person name="Henrissat B."/>
            <person name="Kues U."/>
            <person name="Berka R.M."/>
            <person name="Martinez A.T."/>
            <person name="Covert S.F."/>
            <person name="Blanchette R.A."/>
            <person name="Cullen D."/>
        </authorList>
    </citation>
    <scope>NUCLEOTIDE SEQUENCE [LARGE SCALE GENOMIC DNA]</scope>
    <source>
        <strain evidence="2 3">11061_1 CR5-6</strain>
    </source>
</reference>
<keyword evidence="1" id="KW-0472">Membrane</keyword>
<feature type="transmembrane region" description="Helical" evidence="1">
    <location>
        <begin position="21"/>
        <end position="41"/>
    </location>
</feature>
<dbReference type="InterPro" id="IPR005049">
    <property type="entry name" value="STL-like"/>
</dbReference>
<feature type="transmembrane region" description="Helical" evidence="1">
    <location>
        <begin position="53"/>
        <end position="82"/>
    </location>
</feature>
<sequence>MARLPALSAHELHSQLFSARILFASVVEALMDLALLAVIYFQDGISAGVYQSFGAAAYLLGLGVLHLVCTWGLVTGACVLIVGTVVYIATPSQDLYPTVPRRLSVRLVALVALIGVAIWLSFTIHSTDQATAEDAGVLLHLSPLDLLTAAAVACPRRPLTSASYFKGKRMYHAFDDVLLVVFFSHARYDVNLDYYREVYAEFFPNMVFVGPGSRQDSGFAHSYDVLVDSYEADENLSDPTFYKMAGRMAHHMLYTALREYPCYDGYLWAPFDTLLNVPRLQQFDQRYFWYHSPFGQYVHNPALGDELANQNKSRHAPPANVSPDPSLNLTATYRHWGIDWWWGESHVGANVCMPAFDKAPAAMREHLASLTNGTRLIGGSADTMYIPGRHRISFMDVLGLFLETDCFLEIATPTALHLVSPPGDPILYVDHWWIWQPPLNTTFVRQQWAQGMEVDTFHTFHWGDKGEDGVWRGNPQHIPDVRRLLAESAERQGIAWTSRAGIDTIPA</sequence>
<dbReference type="PANTHER" id="PTHR31362">
    <property type="entry name" value="GLYCOSYLTRANSFERASE STELLO1-RELATED"/>
    <property type="match status" value="1"/>
</dbReference>
<name>A0A0C3S8I8_PHLG1</name>
<dbReference type="PANTHER" id="PTHR31362:SF0">
    <property type="entry name" value="EXOSTOSIN DOMAIN-CONTAINING PROTEIN-RELATED"/>
    <property type="match status" value="1"/>
</dbReference>
<dbReference type="Proteomes" id="UP000053257">
    <property type="component" value="Unassembled WGS sequence"/>
</dbReference>
<feature type="transmembrane region" description="Helical" evidence="1">
    <location>
        <begin position="103"/>
        <end position="122"/>
    </location>
</feature>
<keyword evidence="1" id="KW-0812">Transmembrane</keyword>
<gene>
    <name evidence="2" type="ORF">PHLGIDRAFT_119885</name>
</gene>
<accession>A0A0C3S8I8</accession>
<keyword evidence="3" id="KW-1185">Reference proteome</keyword>
<dbReference type="AlphaFoldDB" id="A0A0C3S8I8"/>
<evidence type="ECO:0000256" key="1">
    <source>
        <dbReference type="SAM" id="Phobius"/>
    </source>
</evidence>
<evidence type="ECO:0000313" key="3">
    <source>
        <dbReference type="Proteomes" id="UP000053257"/>
    </source>
</evidence>
<dbReference type="STRING" id="745531.A0A0C3S8I8"/>
<proteinExistence type="predicted"/>
<protein>
    <submittedName>
        <fullName evidence="2">Uncharacterized protein</fullName>
    </submittedName>
</protein>
<organism evidence="2 3">
    <name type="scientific">Phlebiopsis gigantea (strain 11061_1 CR5-6)</name>
    <name type="common">White-rot fungus</name>
    <name type="synonym">Peniophora gigantea</name>
    <dbReference type="NCBI Taxonomy" id="745531"/>
    <lineage>
        <taxon>Eukaryota</taxon>
        <taxon>Fungi</taxon>
        <taxon>Dikarya</taxon>
        <taxon>Basidiomycota</taxon>
        <taxon>Agaricomycotina</taxon>
        <taxon>Agaricomycetes</taxon>
        <taxon>Polyporales</taxon>
        <taxon>Phanerochaetaceae</taxon>
        <taxon>Phlebiopsis</taxon>
    </lineage>
</organism>
<dbReference type="EMBL" id="KN840545">
    <property type="protein sequence ID" value="KIP05370.1"/>
    <property type="molecule type" value="Genomic_DNA"/>
</dbReference>
<keyword evidence="1" id="KW-1133">Transmembrane helix</keyword>
<dbReference type="HOGENOM" id="CLU_020757_0_0_1"/>
<dbReference type="OrthoDB" id="408493at2759"/>
<evidence type="ECO:0000313" key="2">
    <source>
        <dbReference type="EMBL" id="KIP05370.1"/>
    </source>
</evidence>